<evidence type="ECO:0000256" key="6">
    <source>
        <dbReference type="ARBA" id="ARBA00022918"/>
    </source>
</evidence>
<keyword evidence="4" id="KW-0255">Endonuclease</keyword>
<proteinExistence type="predicted"/>
<dbReference type="GO" id="GO:0016787">
    <property type="term" value="F:hydrolase activity"/>
    <property type="evidence" value="ECO:0007669"/>
    <property type="project" value="UniProtKB-KW"/>
</dbReference>
<dbReference type="GO" id="GO:0004519">
    <property type="term" value="F:endonuclease activity"/>
    <property type="evidence" value="ECO:0007669"/>
    <property type="project" value="UniProtKB-KW"/>
</dbReference>
<dbReference type="InterPro" id="IPR041373">
    <property type="entry name" value="RT_RNaseH"/>
</dbReference>
<keyword evidence="6" id="KW-0695">RNA-directed DNA polymerase</keyword>
<organism evidence="8 9">
    <name type="scientific">Phytophthora fragariaefolia</name>
    <dbReference type="NCBI Taxonomy" id="1490495"/>
    <lineage>
        <taxon>Eukaryota</taxon>
        <taxon>Sar</taxon>
        <taxon>Stramenopiles</taxon>
        <taxon>Oomycota</taxon>
        <taxon>Peronosporomycetes</taxon>
        <taxon>Peronosporales</taxon>
        <taxon>Peronosporaceae</taxon>
        <taxon>Phytophthora</taxon>
    </lineage>
</organism>
<evidence type="ECO:0000259" key="7">
    <source>
        <dbReference type="Pfam" id="PF17917"/>
    </source>
</evidence>
<dbReference type="Gene3D" id="3.30.70.270">
    <property type="match status" value="1"/>
</dbReference>
<dbReference type="InterPro" id="IPR012337">
    <property type="entry name" value="RNaseH-like_sf"/>
</dbReference>
<name>A0A9W6UAX1_9STRA</name>
<dbReference type="SUPFAM" id="SSF56672">
    <property type="entry name" value="DNA/RNA polymerases"/>
    <property type="match status" value="1"/>
</dbReference>
<dbReference type="EMBL" id="BSXT01000497">
    <property type="protein sequence ID" value="GMF28800.1"/>
    <property type="molecule type" value="Genomic_DNA"/>
</dbReference>
<evidence type="ECO:0000256" key="2">
    <source>
        <dbReference type="ARBA" id="ARBA00022695"/>
    </source>
</evidence>
<dbReference type="CDD" id="cd09274">
    <property type="entry name" value="RNase_HI_RT_Ty3"/>
    <property type="match status" value="1"/>
</dbReference>
<keyword evidence="2" id="KW-0548">Nucleotidyltransferase</keyword>
<keyword evidence="5" id="KW-0378">Hydrolase</keyword>
<keyword evidence="9" id="KW-1185">Reference proteome</keyword>
<dbReference type="Proteomes" id="UP001165121">
    <property type="component" value="Unassembled WGS sequence"/>
</dbReference>
<comment type="caution">
    <text evidence="8">The sequence shown here is derived from an EMBL/GenBank/DDBJ whole genome shotgun (WGS) entry which is preliminary data.</text>
</comment>
<evidence type="ECO:0000313" key="8">
    <source>
        <dbReference type="EMBL" id="GMF28800.1"/>
    </source>
</evidence>
<dbReference type="GO" id="GO:0003676">
    <property type="term" value="F:nucleic acid binding"/>
    <property type="evidence" value="ECO:0007669"/>
    <property type="project" value="InterPro"/>
</dbReference>
<gene>
    <name evidence="8" type="ORF">Pfra01_000603900</name>
</gene>
<evidence type="ECO:0000313" key="9">
    <source>
        <dbReference type="Proteomes" id="UP001165121"/>
    </source>
</evidence>
<accession>A0A9W6UAX1</accession>
<dbReference type="InterPro" id="IPR036397">
    <property type="entry name" value="RNaseH_sf"/>
</dbReference>
<protein>
    <submittedName>
        <fullName evidence="8">Unnamed protein product</fullName>
    </submittedName>
</protein>
<keyword evidence="1" id="KW-0808">Transferase</keyword>
<dbReference type="GO" id="GO:0003964">
    <property type="term" value="F:RNA-directed DNA polymerase activity"/>
    <property type="evidence" value="ECO:0007669"/>
    <property type="project" value="UniProtKB-KW"/>
</dbReference>
<dbReference type="OrthoDB" id="425619at2759"/>
<keyword evidence="3" id="KW-0540">Nuclease</keyword>
<dbReference type="Pfam" id="PF17917">
    <property type="entry name" value="RT_RNaseH"/>
    <property type="match status" value="1"/>
</dbReference>
<dbReference type="InterPro" id="IPR050951">
    <property type="entry name" value="Retrovirus_Pol_polyprotein"/>
</dbReference>
<evidence type="ECO:0000256" key="5">
    <source>
        <dbReference type="ARBA" id="ARBA00022801"/>
    </source>
</evidence>
<evidence type="ECO:0000256" key="1">
    <source>
        <dbReference type="ARBA" id="ARBA00022679"/>
    </source>
</evidence>
<feature type="domain" description="Reverse transcriptase RNase H-like" evidence="7">
    <location>
        <begin position="166"/>
        <end position="233"/>
    </location>
</feature>
<evidence type="ECO:0000256" key="3">
    <source>
        <dbReference type="ARBA" id="ARBA00022722"/>
    </source>
</evidence>
<dbReference type="Gene3D" id="3.10.10.10">
    <property type="entry name" value="HIV Type 1 Reverse Transcriptase, subunit A, domain 1"/>
    <property type="match status" value="1"/>
</dbReference>
<dbReference type="AlphaFoldDB" id="A0A9W6UAX1"/>
<dbReference type="PANTHER" id="PTHR37984">
    <property type="entry name" value="PROTEIN CBG26694"/>
    <property type="match status" value="1"/>
</dbReference>
<dbReference type="SUPFAM" id="SSF53098">
    <property type="entry name" value="Ribonuclease H-like"/>
    <property type="match status" value="1"/>
</dbReference>
<dbReference type="Gene3D" id="3.30.420.10">
    <property type="entry name" value="Ribonuclease H-like superfamily/Ribonuclease H"/>
    <property type="match status" value="1"/>
</dbReference>
<sequence>MKSEAEELKQLVTEGADALSAKSKEERFDEQSWDSLKLSPLYEVEVLRGYKDVLPDDIPGELPQDQGVQHEIDLVPGMNRRKDGQLRESKSPHNTPTFCVKNAQGGWHIVHANNKLNDATVPAQTPIPRNDVIIDSMTLGTIFSALDLRVRFYQILMRESDIPVTALKPAERNYPVRNKELRAMKYALANFRVYLLGSRPFVVNTDHASLRTEIKSPHISQRMAVWLSIFAEYNFRVKYKPGSLNVVAVALPRRPHYAVPKDDANCHRMDVSSLVVFVRRSEVHIRERCEYEAVVGLPSDKSRQKLAKHLRVRVHRYRVHNGLLLYSAVDDNAGRVVVPDDHKLRLRITFEYRDAPTSGHPGRETTHFSRVTSTGVTSTTGYEKRFEILGTQLSMSTSDHQHTDRQTEHVNRVPVDALKSCAHSFHHWSDCLPMVEFAINNSVHVSAGHTPFYVNAMRHPRVTNVPRCGSPSLKWGRVQVSSKPNEHADTSKISAVSTRAQAARSAIDESVVSRPGVDTLDTNEKLIQAGPVLNKDAKLNMEFSSKAMDIVQRRLAVIRFLQDALAAAVNPQKLDADNNGSGNTNEFKVG</sequence>
<reference evidence="8" key="1">
    <citation type="submission" date="2023-04" db="EMBL/GenBank/DDBJ databases">
        <title>Phytophthora fragariaefolia NBRC 109709.</title>
        <authorList>
            <person name="Ichikawa N."/>
            <person name="Sato H."/>
            <person name="Tonouchi N."/>
        </authorList>
    </citation>
    <scope>NUCLEOTIDE SEQUENCE</scope>
    <source>
        <strain evidence="8">NBRC 109709</strain>
    </source>
</reference>
<dbReference type="InterPro" id="IPR043502">
    <property type="entry name" value="DNA/RNA_pol_sf"/>
</dbReference>
<dbReference type="InterPro" id="IPR043128">
    <property type="entry name" value="Rev_trsase/Diguanyl_cyclase"/>
</dbReference>
<evidence type="ECO:0000256" key="4">
    <source>
        <dbReference type="ARBA" id="ARBA00022759"/>
    </source>
</evidence>
<dbReference type="PANTHER" id="PTHR37984:SF5">
    <property type="entry name" value="PROTEIN NYNRIN-LIKE"/>
    <property type="match status" value="1"/>
</dbReference>